<dbReference type="SUPFAM" id="SSF52151">
    <property type="entry name" value="FabD/lysophospholipase-like"/>
    <property type="match status" value="1"/>
</dbReference>
<dbReference type="OrthoDB" id="197155at2759"/>
<feature type="domain" description="PNPLA" evidence="4">
    <location>
        <begin position="25"/>
        <end position="196"/>
    </location>
</feature>
<dbReference type="Proteomes" id="UP000247498">
    <property type="component" value="Unassembled WGS sequence"/>
</dbReference>
<comment type="caution">
    <text evidence="5">The sequence shown here is derived from an EMBL/GenBank/DDBJ whole genome shotgun (WGS) entry which is preliminary data.</text>
</comment>
<dbReference type="PROSITE" id="PS51635">
    <property type="entry name" value="PNPLA"/>
    <property type="match status" value="1"/>
</dbReference>
<dbReference type="GO" id="GO:0005811">
    <property type="term" value="C:lipid droplet"/>
    <property type="evidence" value="ECO:0007669"/>
    <property type="project" value="TreeGrafter"/>
</dbReference>
<comment type="domain">
    <text evidence="3">The nitrogen atoms of the two glycine residues in the GGXR motif define the oxyanion hole, and stabilize the oxyanion that forms during the nucleophilic attack by the catalytic serine during substrate cleavage.</text>
</comment>
<reference evidence="5 6" key="1">
    <citation type="journal article" date="2018" name="Sci. Rep.">
        <title>Raphidocelis subcapitata (=Pseudokirchneriella subcapitata) provides an insight into genome evolution and environmental adaptations in the Sphaeropleales.</title>
        <authorList>
            <person name="Suzuki S."/>
            <person name="Yamaguchi H."/>
            <person name="Nakajima N."/>
            <person name="Kawachi M."/>
        </authorList>
    </citation>
    <scope>NUCLEOTIDE SEQUENCE [LARGE SCALE GENOMIC DNA]</scope>
    <source>
        <strain evidence="5 6">NIES-35</strain>
    </source>
</reference>
<dbReference type="GO" id="GO:0019433">
    <property type="term" value="P:triglyceride catabolic process"/>
    <property type="evidence" value="ECO:0007669"/>
    <property type="project" value="TreeGrafter"/>
</dbReference>
<feature type="short sequence motif" description="GXSXG" evidence="2">
    <location>
        <begin position="60"/>
        <end position="64"/>
    </location>
</feature>
<dbReference type="GO" id="GO:0016020">
    <property type="term" value="C:membrane"/>
    <property type="evidence" value="ECO:0007669"/>
    <property type="project" value="TreeGrafter"/>
</dbReference>
<dbReference type="InterPro" id="IPR033562">
    <property type="entry name" value="PLPL"/>
</dbReference>
<evidence type="ECO:0000313" key="5">
    <source>
        <dbReference type="EMBL" id="GBF87628.1"/>
    </source>
</evidence>
<evidence type="ECO:0000256" key="3">
    <source>
        <dbReference type="RuleBase" id="RU361262"/>
    </source>
</evidence>
<keyword evidence="1 2" id="KW-0443">Lipid metabolism</keyword>
<keyword evidence="2 3" id="KW-0442">Lipid degradation</keyword>
<keyword evidence="6" id="KW-1185">Reference proteome</keyword>
<dbReference type="GO" id="GO:0005737">
    <property type="term" value="C:cytoplasm"/>
    <property type="evidence" value="ECO:0007669"/>
    <property type="project" value="TreeGrafter"/>
</dbReference>
<feature type="active site" description="Proton acceptor" evidence="2">
    <location>
        <position position="183"/>
    </location>
</feature>
<dbReference type="PANTHER" id="PTHR12406:SF7">
    <property type="entry name" value="PATATIN-LIKE PHOSPHOLIPASE DOMAIN-CONTAINING PROTEIN 4"/>
    <property type="match status" value="1"/>
</dbReference>
<evidence type="ECO:0000256" key="1">
    <source>
        <dbReference type="ARBA" id="ARBA00023098"/>
    </source>
</evidence>
<dbReference type="EC" id="3.1.1.-" evidence="3"/>
<feature type="active site" description="Nucleophile" evidence="2">
    <location>
        <position position="62"/>
    </location>
</feature>
<evidence type="ECO:0000256" key="2">
    <source>
        <dbReference type="PROSITE-ProRule" id="PRU01161"/>
    </source>
</evidence>
<accession>A0A2V0NK39</accession>
<evidence type="ECO:0000313" key="6">
    <source>
        <dbReference type="Proteomes" id="UP000247498"/>
    </source>
</evidence>
<comment type="similarity">
    <text evidence="3">Belongs to the patatin family.</text>
</comment>
<dbReference type="GO" id="GO:0004806">
    <property type="term" value="F:triacylglycerol lipase activity"/>
    <property type="evidence" value="ECO:0007669"/>
    <property type="project" value="TreeGrafter"/>
</dbReference>
<protein>
    <recommendedName>
        <fullName evidence="3">Patatin</fullName>
        <ecNumber evidence="3">3.1.1.-</ecNumber>
    </recommendedName>
</protein>
<name>A0A2V0NK39_9CHLO</name>
<comment type="caution">
    <text evidence="2">Lacks conserved residue(s) required for the propagation of feature annotation.</text>
</comment>
<dbReference type="PANTHER" id="PTHR12406">
    <property type="entry name" value="CALCIUM-INDEPENDENT PHOSPHOLIPASE A2 IPLA2 -RELATED"/>
    <property type="match status" value="1"/>
</dbReference>
<dbReference type="AlphaFoldDB" id="A0A2V0NK39"/>
<dbReference type="EMBL" id="BDRX01000001">
    <property type="protein sequence ID" value="GBF87628.1"/>
    <property type="molecule type" value="Genomic_DNA"/>
</dbReference>
<comment type="function">
    <text evidence="3">Lipolytic acyl hydrolase (LAH).</text>
</comment>
<sequence>MSQLAFHGVGNSTALQAFESGTLGLSWGGAGFLILWYAGVLKVFQQLGIYKPLNPPRVAGISSGALTSAAICSGTTAEQFHHTVTELLSTCRKKGCAGRMDQRIKEMLDASLPPDAPQRCRGKFFAGVTVVDATSGPRSVMTSVVDGINTRADMIATLAASAYIPLWSGRRLFTTWRGMETADGSLSVDQPCPPGVGYCLRISSRSPDLPKATIAETVTAVARALAGAQPSSAGMAKPRLPKLPPKVPASRIKFLSENGFDIAPGLSIPTHFDSATWTELSLIPCDPDTCDYLYRLGQLDAMAWAEATGILDASKSKGLDKGPGGRGERGP</sequence>
<keyword evidence="2 3" id="KW-0378">Hydrolase</keyword>
<evidence type="ECO:0000259" key="4">
    <source>
        <dbReference type="PROSITE" id="PS51635"/>
    </source>
</evidence>
<dbReference type="Pfam" id="PF01734">
    <property type="entry name" value="Patatin"/>
    <property type="match status" value="1"/>
</dbReference>
<proteinExistence type="inferred from homology"/>
<dbReference type="GO" id="GO:0055088">
    <property type="term" value="P:lipid homeostasis"/>
    <property type="evidence" value="ECO:0007669"/>
    <property type="project" value="TreeGrafter"/>
</dbReference>
<organism evidence="5 6">
    <name type="scientific">Raphidocelis subcapitata</name>
    <dbReference type="NCBI Taxonomy" id="307507"/>
    <lineage>
        <taxon>Eukaryota</taxon>
        <taxon>Viridiplantae</taxon>
        <taxon>Chlorophyta</taxon>
        <taxon>core chlorophytes</taxon>
        <taxon>Chlorophyceae</taxon>
        <taxon>CS clade</taxon>
        <taxon>Sphaeropleales</taxon>
        <taxon>Selenastraceae</taxon>
        <taxon>Raphidocelis</taxon>
    </lineage>
</organism>
<dbReference type="InterPro" id="IPR002641">
    <property type="entry name" value="PNPLA_dom"/>
</dbReference>
<gene>
    <name evidence="5" type="ORF">Rsub_00339</name>
</gene>
<dbReference type="InterPro" id="IPR016035">
    <property type="entry name" value="Acyl_Trfase/lysoPLipase"/>
</dbReference>
<dbReference type="InParanoid" id="A0A2V0NK39"/>
<dbReference type="Gene3D" id="3.40.1090.10">
    <property type="entry name" value="Cytosolic phospholipase A2 catalytic domain"/>
    <property type="match status" value="1"/>
</dbReference>